<organism evidence="2 3">
    <name type="scientific">Chytriomyces confervae</name>
    <dbReference type="NCBI Taxonomy" id="246404"/>
    <lineage>
        <taxon>Eukaryota</taxon>
        <taxon>Fungi</taxon>
        <taxon>Fungi incertae sedis</taxon>
        <taxon>Chytridiomycota</taxon>
        <taxon>Chytridiomycota incertae sedis</taxon>
        <taxon>Chytridiomycetes</taxon>
        <taxon>Chytridiales</taxon>
        <taxon>Chytriomycetaceae</taxon>
        <taxon>Chytriomyces</taxon>
    </lineage>
</organism>
<protein>
    <recommendedName>
        <fullName evidence="1">MoaB/Mog domain-containing protein</fullName>
    </recommendedName>
</protein>
<dbReference type="GO" id="GO:0042726">
    <property type="term" value="P:flavin-containing compound metabolic process"/>
    <property type="evidence" value="ECO:0007669"/>
    <property type="project" value="TreeGrafter"/>
</dbReference>
<name>A0A507FMW6_9FUNG</name>
<dbReference type="GO" id="GO:0047884">
    <property type="term" value="F:FAD diphosphatase activity"/>
    <property type="evidence" value="ECO:0007669"/>
    <property type="project" value="TreeGrafter"/>
</dbReference>
<keyword evidence="3" id="KW-1185">Reference proteome</keyword>
<dbReference type="SUPFAM" id="SSF53218">
    <property type="entry name" value="Molybdenum cofactor biosynthesis proteins"/>
    <property type="match status" value="1"/>
</dbReference>
<evidence type="ECO:0000259" key="1">
    <source>
        <dbReference type="SMART" id="SM00852"/>
    </source>
</evidence>
<sequence>MSLSKTIAARANSNTIACLIIGDEVLGGKTRDTNSQFLATLCFNAGLSLRRVVVVPDEETDIAEQVRLLSAKYGHVITSGGIGPTHDDITYSAIANAFNVPLIRHEETITRMQAIAMARDPSKPFDMNAGRIRMATLPSQPSKISFPCSDLWVPVVTVNDNVSIFPGVPRLFQQLVSYFVHDTIVPSVPGLKKFVRVQIGTPKMESEIADVLTRWQAEVDPLGIKIGSYPKWAPEDVVDADGVTQSLRVMVSVVGQDEDAVEKTVFGIQSELGAFRVAKL</sequence>
<dbReference type="AlphaFoldDB" id="A0A507FMW6"/>
<reference evidence="2 3" key="1">
    <citation type="journal article" date="2019" name="Sci. Rep.">
        <title>Comparative genomics of chytrid fungi reveal insights into the obligate biotrophic and pathogenic lifestyle of Synchytrium endobioticum.</title>
        <authorList>
            <person name="van de Vossenberg B.T.L.H."/>
            <person name="Warris S."/>
            <person name="Nguyen H.D.T."/>
            <person name="van Gent-Pelzer M.P.E."/>
            <person name="Joly D.L."/>
            <person name="van de Geest H.C."/>
            <person name="Bonants P.J.M."/>
            <person name="Smith D.S."/>
            <person name="Levesque C.A."/>
            <person name="van der Lee T.A.J."/>
        </authorList>
    </citation>
    <scope>NUCLEOTIDE SEQUENCE [LARGE SCALE GENOMIC DNA]</scope>
    <source>
        <strain evidence="2 3">CBS 675.73</strain>
    </source>
</reference>
<dbReference type="InterPro" id="IPR056596">
    <property type="entry name" value="FLAD1_M"/>
</dbReference>
<dbReference type="InterPro" id="IPR001453">
    <property type="entry name" value="MoaB/Mog_dom"/>
</dbReference>
<evidence type="ECO:0000313" key="3">
    <source>
        <dbReference type="Proteomes" id="UP000320333"/>
    </source>
</evidence>
<dbReference type="InterPro" id="IPR036425">
    <property type="entry name" value="MoaB/Mog-like_dom_sf"/>
</dbReference>
<dbReference type="CDD" id="cd00885">
    <property type="entry name" value="cinA"/>
    <property type="match status" value="1"/>
</dbReference>
<dbReference type="EMBL" id="QEAP01000032">
    <property type="protein sequence ID" value="TPX76965.1"/>
    <property type="molecule type" value="Genomic_DNA"/>
</dbReference>
<evidence type="ECO:0000313" key="2">
    <source>
        <dbReference type="EMBL" id="TPX76965.1"/>
    </source>
</evidence>
<dbReference type="OrthoDB" id="448496at2759"/>
<dbReference type="Pfam" id="PF24102">
    <property type="entry name" value="FLAD1_M"/>
    <property type="match status" value="1"/>
</dbReference>
<feature type="domain" description="MoaB/Mog" evidence="1">
    <location>
        <begin position="17"/>
        <end position="187"/>
    </location>
</feature>
<dbReference type="PANTHER" id="PTHR47675:SF1">
    <property type="entry name" value="MOLYBDOPTERIN BINDING DOMAIN PROTEIN (AFU_ORTHOLOGUE AFUA_5G11210)"/>
    <property type="match status" value="1"/>
</dbReference>
<dbReference type="Pfam" id="PF00994">
    <property type="entry name" value="MoCF_biosynth"/>
    <property type="match status" value="1"/>
</dbReference>
<gene>
    <name evidence="2" type="ORF">CcCBS67573_g01765</name>
</gene>
<dbReference type="PANTHER" id="PTHR47675">
    <property type="entry name" value="MOLYBDOPTERIN BINDING DOMAIN PROTEIN (AFU_ORTHOLOGUE AFUA_5G11210)"/>
    <property type="match status" value="1"/>
</dbReference>
<proteinExistence type="predicted"/>
<dbReference type="STRING" id="246404.A0A507FMW6"/>
<dbReference type="Gene3D" id="3.40.980.10">
    <property type="entry name" value="MoaB/Mog-like domain"/>
    <property type="match status" value="1"/>
</dbReference>
<dbReference type="SMART" id="SM00852">
    <property type="entry name" value="MoCF_biosynth"/>
    <property type="match status" value="1"/>
</dbReference>
<comment type="caution">
    <text evidence="2">The sequence shown here is derived from an EMBL/GenBank/DDBJ whole genome shotgun (WGS) entry which is preliminary data.</text>
</comment>
<accession>A0A507FMW6</accession>
<dbReference type="Proteomes" id="UP000320333">
    <property type="component" value="Unassembled WGS sequence"/>
</dbReference>